<feature type="compositionally biased region" description="Low complexity" evidence="4">
    <location>
        <begin position="41"/>
        <end position="52"/>
    </location>
</feature>
<keyword evidence="3" id="KW-0012">Acyltransferase</keyword>
<name>A0A438I982_VITVI</name>
<comment type="caution">
    <text evidence="5">The sequence shown here is derived from an EMBL/GenBank/DDBJ whole genome shotgun (WGS) entry which is preliminary data.</text>
</comment>
<dbReference type="PANTHER" id="PTHR31623:SF83">
    <property type="entry name" value="ACETYL-COA-BENZYLALCOHOL ACETYLTRANSFERASE-LIKE"/>
    <property type="match status" value="1"/>
</dbReference>
<dbReference type="Pfam" id="PF02458">
    <property type="entry name" value="Transferase"/>
    <property type="match status" value="1"/>
</dbReference>
<reference evidence="5 6" key="1">
    <citation type="journal article" date="2018" name="PLoS Genet.">
        <title>Population sequencing reveals clonal diversity and ancestral inbreeding in the grapevine cultivar Chardonnay.</title>
        <authorList>
            <person name="Roach M.J."/>
            <person name="Johnson D.L."/>
            <person name="Bohlmann J."/>
            <person name="van Vuuren H.J."/>
            <person name="Jones S.J."/>
            <person name="Pretorius I.S."/>
            <person name="Schmidt S.A."/>
            <person name="Borneman A.R."/>
        </authorList>
    </citation>
    <scope>NUCLEOTIDE SEQUENCE [LARGE SCALE GENOMIC DNA]</scope>
    <source>
        <strain evidence="6">cv. Chardonnay</strain>
        <tissue evidence="5">Leaf</tissue>
    </source>
</reference>
<sequence length="88" mass="9922">MGVQRLSTKLIKPSSPTPSHLRTLKLSPIDQLFTHTAKPSTSYYYSADSSSSRSEDVERRTRLETSLSETLTRFYPLAGRYIKDSHSG</sequence>
<dbReference type="PANTHER" id="PTHR31623">
    <property type="entry name" value="F21J9.9"/>
    <property type="match status" value="1"/>
</dbReference>
<dbReference type="Gene3D" id="3.30.559.10">
    <property type="entry name" value="Chloramphenicol acetyltransferase-like domain"/>
    <property type="match status" value="1"/>
</dbReference>
<proteinExistence type="inferred from homology"/>
<evidence type="ECO:0000256" key="4">
    <source>
        <dbReference type="SAM" id="MobiDB-lite"/>
    </source>
</evidence>
<accession>A0A438I982</accession>
<dbReference type="InterPro" id="IPR023213">
    <property type="entry name" value="CAT-like_dom_sf"/>
</dbReference>
<feature type="region of interest" description="Disordered" evidence="4">
    <location>
        <begin position="41"/>
        <end position="61"/>
    </location>
</feature>
<evidence type="ECO:0000313" key="5">
    <source>
        <dbReference type="EMBL" id="RVW93264.1"/>
    </source>
</evidence>
<evidence type="ECO:0000256" key="3">
    <source>
        <dbReference type="ARBA" id="ARBA00023315"/>
    </source>
</evidence>
<evidence type="ECO:0000313" key="6">
    <source>
        <dbReference type="Proteomes" id="UP000288805"/>
    </source>
</evidence>
<dbReference type="AlphaFoldDB" id="A0A438I982"/>
<comment type="similarity">
    <text evidence="1">Belongs to the plant acyltransferase family.</text>
</comment>
<organism evidence="5 6">
    <name type="scientific">Vitis vinifera</name>
    <name type="common">Grape</name>
    <dbReference type="NCBI Taxonomy" id="29760"/>
    <lineage>
        <taxon>Eukaryota</taxon>
        <taxon>Viridiplantae</taxon>
        <taxon>Streptophyta</taxon>
        <taxon>Embryophyta</taxon>
        <taxon>Tracheophyta</taxon>
        <taxon>Spermatophyta</taxon>
        <taxon>Magnoliopsida</taxon>
        <taxon>eudicotyledons</taxon>
        <taxon>Gunneridae</taxon>
        <taxon>Pentapetalae</taxon>
        <taxon>rosids</taxon>
        <taxon>Vitales</taxon>
        <taxon>Vitaceae</taxon>
        <taxon>Viteae</taxon>
        <taxon>Vitis</taxon>
    </lineage>
</organism>
<dbReference type="EMBL" id="QGNW01000130">
    <property type="protein sequence ID" value="RVW93264.1"/>
    <property type="molecule type" value="Genomic_DNA"/>
</dbReference>
<evidence type="ECO:0000256" key="1">
    <source>
        <dbReference type="ARBA" id="ARBA00009861"/>
    </source>
</evidence>
<protein>
    <submittedName>
        <fullName evidence="5">Pelargonidin 3-O-(6-caffeoylglucoside) 5-O-(6-O-malonylglucoside) 4'''-malonyltransferase</fullName>
    </submittedName>
</protein>
<feature type="region of interest" description="Disordered" evidence="4">
    <location>
        <begin position="1"/>
        <end position="23"/>
    </location>
</feature>
<dbReference type="Proteomes" id="UP000288805">
    <property type="component" value="Unassembled WGS sequence"/>
</dbReference>
<gene>
    <name evidence="5" type="primary">5MAT2</name>
    <name evidence="5" type="ORF">CK203_022268</name>
</gene>
<dbReference type="GO" id="GO:0016746">
    <property type="term" value="F:acyltransferase activity"/>
    <property type="evidence" value="ECO:0007669"/>
    <property type="project" value="UniProtKB-KW"/>
</dbReference>
<evidence type="ECO:0000256" key="2">
    <source>
        <dbReference type="ARBA" id="ARBA00022679"/>
    </source>
</evidence>
<keyword evidence="2 5" id="KW-0808">Transferase</keyword>